<keyword evidence="1" id="KW-0677">Repeat</keyword>
<keyword evidence="4" id="KW-1185">Reference proteome</keyword>
<keyword evidence="2" id="KW-0408">Iron</keyword>
<organism evidence="3 4">
    <name type="scientific">Rhodotorula graminis (strain WP1)</name>
    <dbReference type="NCBI Taxonomy" id="578459"/>
    <lineage>
        <taxon>Eukaryota</taxon>
        <taxon>Fungi</taxon>
        <taxon>Dikarya</taxon>
        <taxon>Basidiomycota</taxon>
        <taxon>Pucciniomycotina</taxon>
        <taxon>Microbotryomycetes</taxon>
        <taxon>Sporidiobolales</taxon>
        <taxon>Sporidiobolaceae</taxon>
        <taxon>Rhodotorula</taxon>
    </lineage>
</organism>
<proteinExistence type="predicted"/>
<dbReference type="STRING" id="578459.A0A194S2F7"/>
<dbReference type="Proteomes" id="UP000053890">
    <property type="component" value="Unassembled WGS sequence"/>
</dbReference>
<dbReference type="OMA" id="PRDNDVH"/>
<dbReference type="EMBL" id="KQ474079">
    <property type="protein sequence ID" value="KPV74704.1"/>
    <property type="molecule type" value="Genomic_DNA"/>
</dbReference>
<evidence type="ECO:0000256" key="1">
    <source>
        <dbReference type="ARBA" id="ARBA00022737"/>
    </source>
</evidence>
<dbReference type="PANTHER" id="PTHR47435:SF4">
    <property type="entry name" value="KELCH REPEAT PROTEIN (AFU_ORTHOLOGUE AFUA_5G12780)"/>
    <property type="match status" value="1"/>
</dbReference>
<sequence length="348" mass="36160">MPTLAARWRSLGSHDCLQRSSHGLAVHGDRAFVFGGELKPRTPVDAAVTLLNLAGASFTSTLTASATDSSWPASRVGATFVACGGKIYSWGGRGGKAMDQLADNAAIWALSPGAGTWEELRTTGDLPEPRSFHTMAALENTPYLHAGCPASGRLAQLHALDLATLTWSRLADAPEPGRGGTVLAALPSTGKLVRFGGFAGRELDGLDVFDPASGTWTSVEAGVEGGGEGPAKRSVQSLVGLDGSLEWEGKKVVAVMSMGEREGAPAELGHDGAGFFHSDAWALLLDSASPSSYSWAPLALSFTSSETPEARGWLASAHAGGNTVILQGGLNAQNERLKDAWLLEVVVE</sequence>
<dbReference type="AlphaFoldDB" id="A0A194S2F7"/>
<dbReference type="OrthoDB" id="10250130at2759"/>
<dbReference type="GeneID" id="28973821"/>
<evidence type="ECO:0000256" key="2">
    <source>
        <dbReference type="ARBA" id="ARBA00023004"/>
    </source>
</evidence>
<evidence type="ECO:0000313" key="4">
    <source>
        <dbReference type="Proteomes" id="UP000053890"/>
    </source>
</evidence>
<protein>
    <submittedName>
        <fullName evidence="3">Uncharacterized protein</fullName>
    </submittedName>
</protein>
<reference evidence="3 4" key="1">
    <citation type="journal article" date="2015" name="Front. Microbiol.">
        <title>Genome sequence of the plant growth promoting endophytic yeast Rhodotorula graminis WP1.</title>
        <authorList>
            <person name="Firrincieli A."/>
            <person name="Otillar R."/>
            <person name="Salamov A."/>
            <person name="Schmutz J."/>
            <person name="Khan Z."/>
            <person name="Redman R.S."/>
            <person name="Fleck N.D."/>
            <person name="Lindquist E."/>
            <person name="Grigoriev I.V."/>
            <person name="Doty S.L."/>
        </authorList>
    </citation>
    <scope>NUCLEOTIDE SEQUENCE [LARGE SCALE GENOMIC DNA]</scope>
    <source>
        <strain evidence="3 4">WP1</strain>
    </source>
</reference>
<dbReference type="Pfam" id="PF24681">
    <property type="entry name" value="Kelch_KLHDC2_KLHL20_DRC7"/>
    <property type="match status" value="1"/>
</dbReference>
<dbReference type="PANTHER" id="PTHR47435">
    <property type="entry name" value="KELCH REPEAT PROTEIN (AFU_ORTHOLOGUE AFUA_5G12780)"/>
    <property type="match status" value="1"/>
</dbReference>
<dbReference type="SUPFAM" id="SSF117281">
    <property type="entry name" value="Kelch motif"/>
    <property type="match status" value="1"/>
</dbReference>
<evidence type="ECO:0000313" key="3">
    <source>
        <dbReference type="EMBL" id="KPV74704.1"/>
    </source>
</evidence>
<name>A0A194S2F7_RHOGW</name>
<gene>
    <name evidence="3" type="ORF">RHOBADRAFT_36629</name>
</gene>
<dbReference type="RefSeq" id="XP_018270753.1">
    <property type="nucleotide sequence ID" value="XM_018413372.1"/>
</dbReference>
<dbReference type="Gene3D" id="2.120.10.80">
    <property type="entry name" value="Kelch-type beta propeller"/>
    <property type="match status" value="2"/>
</dbReference>
<dbReference type="InterPro" id="IPR015915">
    <property type="entry name" value="Kelch-typ_b-propeller"/>
</dbReference>
<dbReference type="GO" id="GO:0019760">
    <property type="term" value="P:glucosinolate metabolic process"/>
    <property type="evidence" value="ECO:0007669"/>
    <property type="project" value="UniProtKB-ARBA"/>
</dbReference>
<accession>A0A194S2F7</accession>